<gene>
    <name evidence="6" type="ORF">SAMN04490239_3461</name>
</gene>
<dbReference type="Proteomes" id="UP000183561">
    <property type="component" value="Unassembled WGS sequence"/>
</dbReference>
<comment type="similarity">
    <text evidence="2">Belongs to the glycosyltransferase 2 family.</text>
</comment>
<dbReference type="Pfam" id="PF00535">
    <property type="entry name" value="Glycos_transf_2"/>
    <property type="match status" value="1"/>
</dbReference>
<evidence type="ECO:0000256" key="3">
    <source>
        <dbReference type="ARBA" id="ARBA00022676"/>
    </source>
</evidence>
<dbReference type="GO" id="GO:0016757">
    <property type="term" value="F:glycosyltransferase activity"/>
    <property type="evidence" value="ECO:0007669"/>
    <property type="project" value="UniProtKB-KW"/>
</dbReference>
<dbReference type="SUPFAM" id="SSF53448">
    <property type="entry name" value="Nucleotide-diphospho-sugar transferases"/>
    <property type="match status" value="1"/>
</dbReference>
<comment type="pathway">
    <text evidence="1">Cell wall biogenesis; cell wall polysaccharide biosynthesis.</text>
</comment>
<dbReference type="RefSeq" id="WP_167372166.1">
    <property type="nucleotide sequence ID" value="NZ_FNSV01000005.1"/>
</dbReference>
<keyword evidence="7" id="KW-1185">Reference proteome</keyword>
<dbReference type="PANTHER" id="PTHR43179:SF12">
    <property type="entry name" value="GALACTOFURANOSYLTRANSFERASE GLFT2"/>
    <property type="match status" value="1"/>
</dbReference>
<dbReference type="AlphaFoldDB" id="A0A1H4R396"/>
<dbReference type="Gene3D" id="3.90.550.10">
    <property type="entry name" value="Spore Coat Polysaccharide Biosynthesis Protein SpsA, Chain A"/>
    <property type="match status" value="1"/>
</dbReference>
<dbReference type="EMBL" id="FNSV01000005">
    <property type="protein sequence ID" value="SEC26333.1"/>
    <property type="molecule type" value="Genomic_DNA"/>
</dbReference>
<evidence type="ECO:0000259" key="5">
    <source>
        <dbReference type="Pfam" id="PF00535"/>
    </source>
</evidence>
<evidence type="ECO:0000313" key="6">
    <source>
        <dbReference type="EMBL" id="SEC26333.1"/>
    </source>
</evidence>
<evidence type="ECO:0000256" key="4">
    <source>
        <dbReference type="ARBA" id="ARBA00022679"/>
    </source>
</evidence>
<feature type="domain" description="Glycosyltransferase 2-like" evidence="5">
    <location>
        <begin position="5"/>
        <end position="99"/>
    </location>
</feature>
<accession>A0A1H4R396</accession>
<name>A0A1H4R396_9NOCA</name>
<organism evidence="6 7">
    <name type="scientific">Rhodococcus koreensis</name>
    <dbReference type="NCBI Taxonomy" id="99653"/>
    <lineage>
        <taxon>Bacteria</taxon>
        <taxon>Bacillati</taxon>
        <taxon>Actinomycetota</taxon>
        <taxon>Actinomycetes</taxon>
        <taxon>Mycobacteriales</taxon>
        <taxon>Nocardiaceae</taxon>
        <taxon>Rhodococcus</taxon>
    </lineage>
</organism>
<dbReference type="InterPro" id="IPR029044">
    <property type="entry name" value="Nucleotide-diphossugar_trans"/>
</dbReference>
<sequence length="281" mass="31458">MRIAVLVTCFNRVDVTLRGIDSLVRSLNACAELDYKIFLVDDGSSDGTGVQVKRLFPFVEVSVGSGELYWSGGMTRAFRAASAHAPFDAYLLFNDDVDLFEVEIPRFHTTYQRLNEAHPSILVGACVDLRGNVTYAGFRLGSPLRVLDFKRVEPVDSPVPCDTFNANFVLIPGRFFEEVGGLDPAYSHSYADIDLGLVAGKLGVPSFVYELPVGVCEKNVPLNVKIRLGGMRDRWKLLFRHPYGLGPYFHFAWKHRPRWAFPLISMLQISKRLLLLAGLSR</sequence>
<evidence type="ECO:0000256" key="2">
    <source>
        <dbReference type="ARBA" id="ARBA00006739"/>
    </source>
</evidence>
<protein>
    <submittedName>
        <fullName evidence="6">Glycosyltransferase, GT2 family</fullName>
    </submittedName>
</protein>
<dbReference type="InterPro" id="IPR001173">
    <property type="entry name" value="Glyco_trans_2-like"/>
</dbReference>
<evidence type="ECO:0000256" key="1">
    <source>
        <dbReference type="ARBA" id="ARBA00004776"/>
    </source>
</evidence>
<proteinExistence type="inferred from homology"/>
<keyword evidence="4 6" id="KW-0808">Transferase</keyword>
<dbReference type="PANTHER" id="PTHR43179">
    <property type="entry name" value="RHAMNOSYLTRANSFERASE WBBL"/>
    <property type="match status" value="1"/>
</dbReference>
<reference evidence="7" key="1">
    <citation type="submission" date="2016-10" db="EMBL/GenBank/DDBJ databases">
        <authorList>
            <person name="Varghese N."/>
            <person name="Submissions S."/>
        </authorList>
    </citation>
    <scope>NUCLEOTIDE SEQUENCE [LARGE SCALE GENOMIC DNA]</scope>
    <source>
        <strain evidence="7">DSM 44498</strain>
    </source>
</reference>
<keyword evidence="3" id="KW-0328">Glycosyltransferase</keyword>
<evidence type="ECO:0000313" key="7">
    <source>
        <dbReference type="Proteomes" id="UP000183561"/>
    </source>
</evidence>